<dbReference type="RefSeq" id="WP_194257826.1">
    <property type="nucleotide sequence ID" value="NZ_JABCQN010000003.1"/>
</dbReference>
<organism evidence="3 4">
    <name type="scientific">Gluconobacter japonicus</name>
    <dbReference type="NCBI Taxonomy" id="376620"/>
    <lineage>
        <taxon>Bacteria</taxon>
        <taxon>Pseudomonadati</taxon>
        <taxon>Pseudomonadota</taxon>
        <taxon>Alphaproteobacteria</taxon>
        <taxon>Acetobacterales</taxon>
        <taxon>Acetobacteraceae</taxon>
        <taxon>Gluconobacter</taxon>
    </lineage>
</organism>
<dbReference type="PANTHER" id="PTHR43646">
    <property type="entry name" value="GLYCOSYLTRANSFERASE"/>
    <property type="match status" value="1"/>
</dbReference>
<reference evidence="3" key="2">
    <citation type="submission" date="2020-11" db="EMBL/GenBank/DDBJ databases">
        <title>Description of novel Gluconobacter species.</title>
        <authorList>
            <person name="Cleenwerck I."/>
            <person name="Cnockaert M."/>
            <person name="Borremans W."/>
            <person name="Wieme A.D."/>
            <person name="De Vuyst L."/>
            <person name="Vandamme P."/>
        </authorList>
    </citation>
    <scope>NUCLEOTIDE SEQUENCE</scope>
    <source>
        <strain evidence="3">R71697</strain>
    </source>
</reference>
<dbReference type="Gene3D" id="3.40.50.2000">
    <property type="entry name" value="Glycogen Phosphorylase B"/>
    <property type="match status" value="1"/>
</dbReference>
<reference evidence="3" key="1">
    <citation type="submission" date="2020-04" db="EMBL/GenBank/DDBJ databases">
        <authorList>
            <person name="Sombolestani A."/>
        </authorList>
    </citation>
    <scope>NUCLEOTIDE SEQUENCE</scope>
    <source>
        <strain evidence="3">R71697</strain>
    </source>
</reference>
<dbReference type="AlphaFoldDB" id="A0A9Q2FL26"/>
<dbReference type="GeneID" id="81474697"/>
<dbReference type="SUPFAM" id="SSF53756">
    <property type="entry name" value="UDP-Glycosyltransferase/glycogen phosphorylase"/>
    <property type="match status" value="1"/>
</dbReference>
<dbReference type="InterPro" id="IPR001173">
    <property type="entry name" value="Glyco_trans_2-like"/>
</dbReference>
<dbReference type="Pfam" id="PF13692">
    <property type="entry name" value="Glyco_trans_1_4"/>
    <property type="match status" value="1"/>
</dbReference>
<dbReference type="InterPro" id="IPR029044">
    <property type="entry name" value="Nucleotide-diphossugar_trans"/>
</dbReference>
<dbReference type="SUPFAM" id="SSF53448">
    <property type="entry name" value="Nucleotide-diphospho-sugar transferases"/>
    <property type="match status" value="1"/>
</dbReference>
<sequence length="1068" mass="119101">MSLKDYILASPAFSGSRPPVWGRFDAEWYRTRYARLLREEQLLKSDGSVLDLSNESMEHHWLERGASQGLSPNRFFDEEWYLRQNPDVRDGISYGVFSCGFLHYCESGFRSRSPHWLFSETEYFTRNTDLSLPVLISQGFSNGYDHYLTDGEQEQRQAHAFFKSSVFRMASLTRGISYDIGKGDFRQFLMSSEAGLCRSSWYFDPEWYLATYPDVENAIKDGVFLNALHHYLTNTTPRAYNPNQWFSESHYAHLYPDVAQIVTDGGFRNGYDHFVRYGAREMRMPQVDVDLKSFSEEPGIQRKLREGQFEDVFALWVQSQGKIAVTQDIPDASAEQYRNLDLQRAGTLIPSIVRSPLDFRLIRSPEISVVIPVTNQFLEALSTLSALHANGAGAIDIIIVDTGSSDETTQIERLVRGIRVLRPTARTTTPEQIRHAVELARADIVLLMEPSTQPFPNTLSAALRAFDSPDVWAVGGQSLGLDGRVLEAGTIVWRDASTLRFGTGQRANEPEIGFCRQVDAISVGMFFCRRDKLAACGGIDQVCIGSETRLLSLCLALRQAGGKIVYDPSVLDRTRPPTALPEEFLRRNQTWLRRRFSAILSRYPMVGTSVFRARFASGVPTVLVLCSTLPHRFLGSPHLRTQELILALSRKGYHVTVFPLEGGVTDPVTVALDFPSNVEIMNESDISELPEFLNDRAASFDVLWVTGANTLHRTGAILRSHSAILPKLNMVLDLDGTAAEENYLRRRVGAHDDREQMLDDLDRELADAWMCQALACSHAEEAENLRALGYGNVLELNYAPRVIPTTVPGFHDRTGILFALPCATSGCAAHDGLDWFVHQVLHELSGRLPSDATILFAGHRGSDIDLTPYTRAVGIEALPDSVDMAALYRSRRIMIDPSRVMSAPAQEILDATAVGLPAVLTETTMQQLGWSEDSEKCVAGGFCDPALFADAVIRLYQDEGLWNRVSQNARHFVTSLSGSEAFDQQVKDILNLASGQTPILLPAHAPRLIRQDRLNGPIAPAPIRLSPRKAEEPLPEIEDSHLSEAQEEAPAIRTLTPRVGISLPLSEL</sequence>
<comment type="caution">
    <text evidence="3">The sequence shown here is derived from an EMBL/GenBank/DDBJ whole genome shotgun (WGS) entry which is preliminary data.</text>
</comment>
<feature type="region of interest" description="Disordered" evidence="1">
    <location>
        <begin position="1020"/>
        <end position="1053"/>
    </location>
</feature>
<accession>A0A9Q2FL26</accession>
<feature type="compositionally biased region" description="Basic and acidic residues" evidence="1">
    <location>
        <begin position="1028"/>
        <end position="1044"/>
    </location>
</feature>
<gene>
    <name evidence="3" type="ORF">HKD32_08305</name>
</gene>
<evidence type="ECO:0000313" key="4">
    <source>
        <dbReference type="Proteomes" id="UP000661006"/>
    </source>
</evidence>
<dbReference type="Pfam" id="PF00535">
    <property type="entry name" value="Glycos_transf_2"/>
    <property type="match status" value="1"/>
</dbReference>
<evidence type="ECO:0000256" key="1">
    <source>
        <dbReference type="SAM" id="MobiDB-lite"/>
    </source>
</evidence>
<dbReference type="EMBL" id="JABCQN010000003">
    <property type="protein sequence ID" value="MBF0870849.1"/>
    <property type="molecule type" value="Genomic_DNA"/>
</dbReference>
<proteinExistence type="predicted"/>
<evidence type="ECO:0000313" key="3">
    <source>
        <dbReference type="EMBL" id="MBF0870849.1"/>
    </source>
</evidence>
<protein>
    <submittedName>
        <fullName evidence="3">Glycosyltransferase</fullName>
    </submittedName>
</protein>
<dbReference type="Proteomes" id="UP000661006">
    <property type="component" value="Unassembled WGS sequence"/>
</dbReference>
<evidence type="ECO:0000259" key="2">
    <source>
        <dbReference type="Pfam" id="PF00535"/>
    </source>
</evidence>
<feature type="domain" description="Glycosyltransferase 2-like" evidence="2">
    <location>
        <begin position="368"/>
        <end position="476"/>
    </location>
</feature>
<dbReference type="PANTHER" id="PTHR43646:SF6">
    <property type="entry name" value="PRE-MYCOFACTOCIN GLYCOSYLTRANSFERASE"/>
    <property type="match status" value="1"/>
</dbReference>
<dbReference type="Gene3D" id="3.90.550.10">
    <property type="entry name" value="Spore Coat Polysaccharide Biosynthesis Protein SpsA, Chain A"/>
    <property type="match status" value="1"/>
</dbReference>
<name>A0A9Q2FL26_GLUJA</name>